<proteinExistence type="predicted"/>
<dbReference type="VEuPathDB" id="FungiDB:AAP_01103"/>
<sequence length="508" mass="57065">MRLLGIPIVIAVLSLTAASSEGHASVPLWHFMTGGWNHTTCDNDAISYAPYMTPSERWESLKCGELWNDCVNFWKSGYAGKNNSFLRSLEWLMPIEDMSGCGDLDITYCQASLSCYEAEELGLGVSSLEIMNSFVDIKSMYRYIYDSMQHVQTGLILDKHEFEGVVGDAGPYNNEWLEHLHGLFINGPSLWASPMIYLSLSRNPWFWKNETTAREVGNITLGLIEQMTSTARDMYDLGQFKKMIGKGDTFSSYMFQVFPMWQAIIEESLYRLYNGTDKSLALLTSIISDGKLCSGSYVSDVSSQMKQKVGGEMMSSLNKNNLIMHTFFIRILSVYWRLLGEHPFVLDSGYECDQVDETQIHLQVYDTSHTGVCYKNKRYYLVSAHGDPVTSLFPPCYGCLPPAAYDTRFSMPKGAENLVPSTHFEGITIEELVAGAVNTYERNGNLNLDTYRPDPLDLGGAMVQFPSLNITAAGYVDLPVCDATTARKAWNHPDRSIRQLANYPCVEV</sequence>
<dbReference type="Proteomes" id="UP000242877">
    <property type="component" value="Unassembled WGS sequence"/>
</dbReference>
<dbReference type="EMBL" id="AZGZ01000003">
    <property type="protein sequence ID" value="KZZ96330.1"/>
    <property type="molecule type" value="Genomic_DNA"/>
</dbReference>
<keyword evidence="2" id="KW-0378">Hydrolase</keyword>
<dbReference type="OrthoDB" id="4201610at2759"/>
<dbReference type="AlphaFoldDB" id="A0A166PEW7"/>
<evidence type="ECO:0000256" key="1">
    <source>
        <dbReference type="SAM" id="SignalP"/>
    </source>
</evidence>
<keyword evidence="1" id="KW-0732">Signal</keyword>
<gene>
    <name evidence="2" type="ORF">AAP_01103</name>
</gene>
<feature type="signal peptide" evidence="1">
    <location>
        <begin position="1"/>
        <end position="18"/>
    </location>
</feature>
<dbReference type="GO" id="GO:0016787">
    <property type="term" value="F:hydrolase activity"/>
    <property type="evidence" value="ECO:0007669"/>
    <property type="project" value="UniProtKB-KW"/>
</dbReference>
<comment type="caution">
    <text evidence="2">The sequence shown here is derived from an EMBL/GenBank/DDBJ whole genome shotgun (WGS) entry which is preliminary data.</text>
</comment>
<feature type="chain" id="PRO_5007878241" evidence="1">
    <location>
        <begin position="19"/>
        <end position="508"/>
    </location>
</feature>
<name>A0A166PEW7_9EURO</name>
<protein>
    <submittedName>
        <fullName evidence="2">Glycoside hydrolase</fullName>
    </submittedName>
</protein>
<keyword evidence="3" id="KW-1185">Reference proteome</keyword>
<evidence type="ECO:0000313" key="3">
    <source>
        <dbReference type="Proteomes" id="UP000242877"/>
    </source>
</evidence>
<evidence type="ECO:0000313" key="2">
    <source>
        <dbReference type="EMBL" id="KZZ96330.1"/>
    </source>
</evidence>
<accession>A0A166PEW7</accession>
<reference evidence="2 3" key="1">
    <citation type="journal article" date="2016" name="Genome Biol. Evol.">
        <title>Divergent and convergent evolution of fungal pathogenicity.</title>
        <authorList>
            <person name="Shang Y."/>
            <person name="Xiao G."/>
            <person name="Zheng P."/>
            <person name="Cen K."/>
            <person name="Zhan S."/>
            <person name="Wang C."/>
        </authorList>
    </citation>
    <scope>NUCLEOTIDE SEQUENCE [LARGE SCALE GENOMIC DNA]</scope>
    <source>
        <strain evidence="2 3">ARSEF 7405</strain>
    </source>
</reference>
<organism evidence="2 3">
    <name type="scientific">Ascosphaera apis ARSEF 7405</name>
    <dbReference type="NCBI Taxonomy" id="392613"/>
    <lineage>
        <taxon>Eukaryota</taxon>
        <taxon>Fungi</taxon>
        <taxon>Dikarya</taxon>
        <taxon>Ascomycota</taxon>
        <taxon>Pezizomycotina</taxon>
        <taxon>Eurotiomycetes</taxon>
        <taxon>Eurotiomycetidae</taxon>
        <taxon>Onygenales</taxon>
        <taxon>Ascosphaeraceae</taxon>
        <taxon>Ascosphaera</taxon>
    </lineage>
</organism>